<feature type="compositionally biased region" description="Low complexity" evidence="1">
    <location>
        <begin position="75"/>
        <end position="91"/>
    </location>
</feature>
<dbReference type="Gene3D" id="1.10.150.320">
    <property type="entry name" value="Photosystem II 12 kDa extrinsic protein"/>
    <property type="match status" value="1"/>
</dbReference>
<dbReference type="Pfam" id="PF10531">
    <property type="entry name" value="SLBB"/>
    <property type="match status" value="1"/>
</dbReference>
<organism evidence="4 5">
    <name type="scientific">Corynebacterium sphenisci DSM 44792</name>
    <dbReference type="NCBI Taxonomy" id="1437874"/>
    <lineage>
        <taxon>Bacteria</taxon>
        <taxon>Bacillati</taxon>
        <taxon>Actinomycetota</taxon>
        <taxon>Actinomycetes</taxon>
        <taxon>Mycobacteriales</taxon>
        <taxon>Corynebacteriaceae</taxon>
        <taxon>Corynebacterium</taxon>
    </lineage>
</organism>
<feature type="region of interest" description="Disordered" evidence="1">
    <location>
        <begin position="67"/>
        <end position="91"/>
    </location>
</feature>
<dbReference type="SMART" id="SM00278">
    <property type="entry name" value="HhH1"/>
    <property type="match status" value="2"/>
</dbReference>
<dbReference type="InterPro" id="IPR010994">
    <property type="entry name" value="RuvA_2-like"/>
</dbReference>
<keyword evidence="5" id="KW-1185">Reference proteome</keyword>
<evidence type="ECO:0000313" key="4">
    <source>
        <dbReference type="EMBL" id="APT90269.1"/>
    </source>
</evidence>
<dbReference type="AlphaFoldDB" id="A0A1L7CWL7"/>
<dbReference type="GO" id="GO:0015628">
    <property type="term" value="P:protein secretion by the type II secretion system"/>
    <property type="evidence" value="ECO:0007669"/>
    <property type="project" value="TreeGrafter"/>
</dbReference>
<accession>A0A1L7CWL7</accession>
<dbReference type="STRING" id="1437874.CSPHI_03380"/>
<feature type="transmembrane region" description="Helical" evidence="2">
    <location>
        <begin position="39"/>
        <end position="59"/>
    </location>
</feature>
<dbReference type="GO" id="GO:0015627">
    <property type="term" value="C:type II protein secretion system complex"/>
    <property type="evidence" value="ECO:0007669"/>
    <property type="project" value="TreeGrafter"/>
</dbReference>
<evidence type="ECO:0000259" key="3">
    <source>
        <dbReference type="SMART" id="SM00278"/>
    </source>
</evidence>
<dbReference type="PANTHER" id="PTHR21180">
    <property type="entry name" value="ENDONUCLEASE/EXONUCLEASE/PHOSPHATASE FAMILY DOMAIN-CONTAINING PROTEIN 1"/>
    <property type="match status" value="1"/>
</dbReference>
<feature type="domain" description="Helix-hairpin-helix DNA-binding motif class 1" evidence="3">
    <location>
        <begin position="214"/>
        <end position="233"/>
    </location>
</feature>
<name>A0A1L7CWL7_9CORY</name>
<sequence length="236" mass="23204">MRGVDRLRGRLGDLLAPIPAEQAMPVDFRARRWAPSRRAIGAVAAAAALTLLALAAWWARTPTAALPDPAPAPPVAVTGATPGAGEPTETPAAAPAELVVAVVGLVHAPGLVRLPPGARVADAISAAGGMLPEADPASVNLAAKVADGQQILVGDAPAPAAAPGGADGGAGAGAVVDINAADAAALETLPGVGPATAAKIIAHREANGPFRDPAELQEVPGIGPATYAGLRERVRT</sequence>
<feature type="domain" description="Helix-hairpin-helix DNA-binding motif class 1" evidence="3">
    <location>
        <begin position="184"/>
        <end position="203"/>
    </location>
</feature>
<evidence type="ECO:0000256" key="2">
    <source>
        <dbReference type="SAM" id="Phobius"/>
    </source>
</evidence>
<keyword evidence="2" id="KW-0472">Membrane</keyword>
<feature type="region of interest" description="Disordered" evidence="1">
    <location>
        <begin position="211"/>
        <end position="236"/>
    </location>
</feature>
<proteinExistence type="predicted"/>
<gene>
    <name evidence="4" type="ORF">CSPHI_03380</name>
</gene>
<dbReference type="Pfam" id="PF12836">
    <property type="entry name" value="HHH_3"/>
    <property type="match status" value="1"/>
</dbReference>
<dbReference type="KEGG" id="csph:CSPHI_03380"/>
<dbReference type="Gene3D" id="3.10.560.10">
    <property type="entry name" value="Outer membrane lipoprotein wza domain like"/>
    <property type="match status" value="1"/>
</dbReference>
<dbReference type="GO" id="GO:0006281">
    <property type="term" value="P:DNA repair"/>
    <property type="evidence" value="ECO:0007669"/>
    <property type="project" value="InterPro"/>
</dbReference>
<dbReference type="InterPro" id="IPR051675">
    <property type="entry name" value="Endo/Exo/Phosphatase_dom_1"/>
</dbReference>
<dbReference type="SUPFAM" id="SSF47781">
    <property type="entry name" value="RuvA domain 2-like"/>
    <property type="match status" value="1"/>
</dbReference>
<dbReference type="InterPro" id="IPR003583">
    <property type="entry name" value="Hlx-hairpin-Hlx_DNA-bd_motif"/>
</dbReference>
<dbReference type="Proteomes" id="UP000185469">
    <property type="component" value="Chromosome"/>
</dbReference>
<keyword evidence="2" id="KW-0812">Transmembrane</keyword>
<reference evidence="4 5" key="1">
    <citation type="submission" date="2014-08" db="EMBL/GenBank/DDBJ databases">
        <title>Complete genome sequence of Corynebacterium sphenisci CECT 5990(T) (=DSM 44792(T)), isolated from healthy wild penguins.</title>
        <authorList>
            <person name="Ruckert C."/>
            <person name="Albersmeier A."/>
            <person name="Winkler A."/>
            <person name="Kalinowski J."/>
        </authorList>
    </citation>
    <scope>NUCLEOTIDE SEQUENCE [LARGE SCALE GENOMIC DNA]</scope>
    <source>
        <strain evidence="4 5">DSM 44792</strain>
    </source>
</reference>
<evidence type="ECO:0000313" key="5">
    <source>
        <dbReference type="Proteomes" id="UP000185469"/>
    </source>
</evidence>
<dbReference type="GO" id="GO:0003677">
    <property type="term" value="F:DNA binding"/>
    <property type="evidence" value="ECO:0007669"/>
    <property type="project" value="InterPro"/>
</dbReference>
<dbReference type="EMBL" id="CP009248">
    <property type="protein sequence ID" value="APT90269.1"/>
    <property type="molecule type" value="Genomic_DNA"/>
</dbReference>
<dbReference type="InterPro" id="IPR019554">
    <property type="entry name" value="Soluble_ligand-bd"/>
</dbReference>
<keyword evidence="2" id="KW-1133">Transmembrane helix</keyword>
<evidence type="ECO:0000256" key="1">
    <source>
        <dbReference type="SAM" id="MobiDB-lite"/>
    </source>
</evidence>
<protein>
    <recommendedName>
        <fullName evidence="3">Helix-hairpin-helix DNA-binding motif class 1 domain-containing protein</fullName>
    </recommendedName>
</protein>
<dbReference type="PANTHER" id="PTHR21180:SF32">
    <property type="entry name" value="ENDONUCLEASE_EXONUCLEASE_PHOSPHATASE FAMILY DOMAIN-CONTAINING PROTEIN 1"/>
    <property type="match status" value="1"/>
</dbReference>